<organism evidence="6 7">
    <name type="scientific">Candidatus Chisholmbacteria bacterium RIFCSPHIGHO2_01_FULL_48_12</name>
    <dbReference type="NCBI Taxonomy" id="1797589"/>
    <lineage>
        <taxon>Bacteria</taxon>
        <taxon>Candidatus Chisholmiibacteriota</taxon>
    </lineage>
</organism>
<dbReference type="Gene3D" id="3.40.390.10">
    <property type="entry name" value="Collagenase (Catalytic Domain)"/>
    <property type="match status" value="1"/>
</dbReference>
<dbReference type="InterPro" id="IPR024079">
    <property type="entry name" value="MetalloPept_cat_dom_sf"/>
</dbReference>
<reference evidence="6 7" key="1">
    <citation type="journal article" date="2016" name="Nat. Commun.">
        <title>Thousands of microbial genomes shed light on interconnected biogeochemical processes in an aquifer system.</title>
        <authorList>
            <person name="Anantharaman K."/>
            <person name="Brown C.T."/>
            <person name="Hug L.A."/>
            <person name="Sharon I."/>
            <person name="Castelle C.J."/>
            <person name="Probst A.J."/>
            <person name="Thomas B.C."/>
            <person name="Singh A."/>
            <person name="Wilkins M.J."/>
            <person name="Karaoz U."/>
            <person name="Brodie E.L."/>
            <person name="Williams K.H."/>
            <person name="Hubbard S.S."/>
            <person name="Banfield J.F."/>
        </authorList>
    </citation>
    <scope>NUCLEOTIDE SEQUENCE [LARGE SCALE GENOMIC DNA]</scope>
</reference>
<feature type="domain" description="Peptidase M10 metallopeptidase" evidence="5">
    <location>
        <begin position="191"/>
        <end position="257"/>
    </location>
</feature>
<evidence type="ECO:0000256" key="4">
    <source>
        <dbReference type="ARBA" id="ARBA00022833"/>
    </source>
</evidence>
<dbReference type="SUPFAM" id="SSF55486">
    <property type="entry name" value="Metalloproteases ('zincins'), catalytic domain"/>
    <property type="match status" value="1"/>
</dbReference>
<evidence type="ECO:0000313" key="7">
    <source>
        <dbReference type="Proteomes" id="UP000177324"/>
    </source>
</evidence>
<dbReference type="Pfam" id="PF00413">
    <property type="entry name" value="Peptidase_M10"/>
    <property type="match status" value="1"/>
</dbReference>
<accession>A0A1G1VUD7</accession>
<name>A0A1G1VUD7_9BACT</name>
<sequence>MIKSIVAVVALAATLTTPGTSRTLLLPPAADNSPVISLGTAVDPATGKQVEGWAIIHRQDNLAKPGGGKPGANTCYGYLARGARWKAVEPWVANLTNSRNLDQTTLFNLLGGGVNKWEGAAGWDVLGAGTTTADALAADTVAPDSQNEVYFADISDANAIAVTIVWGIFSGPPGGRELVEWDQVYDDTTFDWSAEAVGVADKMDFDNIATHELGHSVGMADLYNTCTDETMYGYSAAGEIKKRDLNIGDINGINSLY</sequence>
<keyword evidence="3" id="KW-0378">Hydrolase</keyword>
<evidence type="ECO:0000256" key="3">
    <source>
        <dbReference type="ARBA" id="ARBA00022801"/>
    </source>
</evidence>
<dbReference type="GO" id="GO:0008270">
    <property type="term" value="F:zinc ion binding"/>
    <property type="evidence" value="ECO:0007669"/>
    <property type="project" value="InterPro"/>
</dbReference>
<comment type="caution">
    <text evidence="6">The sequence shown here is derived from an EMBL/GenBank/DDBJ whole genome shotgun (WGS) entry which is preliminary data.</text>
</comment>
<dbReference type="GO" id="GO:0006508">
    <property type="term" value="P:proteolysis"/>
    <property type="evidence" value="ECO:0007669"/>
    <property type="project" value="UniProtKB-KW"/>
</dbReference>
<evidence type="ECO:0000256" key="1">
    <source>
        <dbReference type="ARBA" id="ARBA00022670"/>
    </source>
</evidence>
<dbReference type="EMBL" id="MHCH01000005">
    <property type="protein sequence ID" value="OGY19021.1"/>
    <property type="molecule type" value="Genomic_DNA"/>
</dbReference>
<dbReference type="AlphaFoldDB" id="A0A1G1VUD7"/>
<evidence type="ECO:0000259" key="5">
    <source>
        <dbReference type="Pfam" id="PF00413"/>
    </source>
</evidence>
<dbReference type="InterPro" id="IPR001818">
    <property type="entry name" value="Pept_M10_metallopeptidase"/>
</dbReference>
<keyword evidence="1" id="KW-0645">Protease</keyword>
<keyword evidence="4" id="KW-0862">Zinc</keyword>
<keyword evidence="2" id="KW-0479">Metal-binding</keyword>
<protein>
    <recommendedName>
        <fullName evidence="5">Peptidase M10 metallopeptidase domain-containing protein</fullName>
    </recommendedName>
</protein>
<dbReference type="STRING" id="1797589.A2784_00380"/>
<dbReference type="Proteomes" id="UP000177324">
    <property type="component" value="Unassembled WGS sequence"/>
</dbReference>
<evidence type="ECO:0000256" key="2">
    <source>
        <dbReference type="ARBA" id="ARBA00022723"/>
    </source>
</evidence>
<evidence type="ECO:0000313" key="6">
    <source>
        <dbReference type="EMBL" id="OGY19021.1"/>
    </source>
</evidence>
<gene>
    <name evidence="6" type="ORF">A2784_00380</name>
</gene>
<proteinExistence type="predicted"/>
<dbReference type="GO" id="GO:0031012">
    <property type="term" value="C:extracellular matrix"/>
    <property type="evidence" value="ECO:0007669"/>
    <property type="project" value="InterPro"/>
</dbReference>
<dbReference type="GO" id="GO:0004222">
    <property type="term" value="F:metalloendopeptidase activity"/>
    <property type="evidence" value="ECO:0007669"/>
    <property type="project" value="InterPro"/>
</dbReference>